<feature type="compositionally biased region" description="Low complexity" evidence="1">
    <location>
        <begin position="88"/>
        <end position="105"/>
    </location>
</feature>
<feature type="compositionally biased region" description="Gly residues" evidence="1">
    <location>
        <begin position="212"/>
        <end position="233"/>
    </location>
</feature>
<sequence>MSYLSSLNNLLTTTTSRYASLRRNILSSSSEDDTGITDPESSHVSRVLRAYYTEKNRPFPAWLGVDPREAARAQQPAQPQPYVTNRPLGSLRGTSSTSSIDAGGRNSSGGGLGDLWSDGPAAVPPVEDPNRGSLRRGVLGGGRRGQQQQQGQGQGQQGGGGLEPRPLPSQRAGSYQTQQQQQGIGERPPGSSGSAGSGGGSAQERLKARLNRGGGSGRSTPESGGGGYGGGEGRYGRDDGRGGTGSYATQGLSGWQGRR</sequence>
<dbReference type="InterPro" id="IPR028095">
    <property type="entry name" value="Mso1_N_dom"/>
</dbReference>
<keyword evidence="4" id="KW-1185">Reference proteome</keyword>
<evidence type="ECO:0000259" key="2">
    <source>
        <dbReference type="Pfam" id="PF14475"/>
    </source>
</evidence>
<feature type="compositionally biased region" description="Gly residues" evidence="1">
    <location>
        <begin position="152"/>
        <end position="162"/>
    </location>
</feature>
<organism evidence="3 4">
    <name type="scientific">Cladonia borealis</name>
    <dbReference type="NCBI Taxonomy" id="184061"/>
    <lineage>
        <taxon>Eukaryota</taxon>
        <taxon>Fungi</taxon>
        <taxon>Dikarya</taxon>
        <taxon>Ascomycota</taxon>
        <taxon>Pezizomycotina</taxon>
        <taxon>Lecanoromycetes</taxon>
        <taxon>OSLEUM clade</taxon>
        <taxon>Lecanoromycetidae</taxon>
        <taxon>Lecanorales</taxon>
        <taxon>Lecanorineae</taxon>
        <taxon>Cladoniaceae</taxon>
        <taxon>Cladonia</taxon>
    </lineage>
</organism>
<evidence type="ECO:0000313" key="4">
    <source>
        <dbReference type="Proteomes" id="UP001166286"/>
    </source>
</evidence>
<dbReference type="AlphaFoldDB" id="A0AA39UB39"/>
<dbReference type="EMBL" id="JAFEKC020000009">
    <property type="protein sequence ID" value="KAK0513041.1"/>
    <property type="molecule type" value="Genomic_DNA"/>
</dbReference>
<evidence type="ECO:0000256" key="1">
    <source>
        <dbReference type="SAM" id="MobiDB-lite"/>
    </source>
</evidence>
<feature type="region of interest" description="Disordered" evidence="1">
    <location>
        <begin position="68"/>
        <end position="259"/>
    </location>
</feature>
<evidence type="ECO:0000313" key="3">
    <source>
        <dbReference type="EMBL" id="KAK0513041.1"/>
    </source>
</evidence>
<name>A0AA39UB39_9LECA</name>
<comment type="caution">
    <text evidence="3">The sequence shown here is derived from an EMBL/GenBank/DDBJ whole genome shotgun (WGS) entry which is preliminary data.</text>
</comment>
<gene>
    <name evidence="3" type="ORF">JMJ35_005058</name>
</gene>
<protein>
    <recommendedName>
        <fullName evidence="2">Mso1 N-terminal domain-containing protein</fullName>
    </recommendedName>
</protein>
<feature type="compositionally biased region" description="Low complexity" evidence="1">
    <location>
        <begin position="72"/>
        <end position="81"/>
    </location>
</feature>
<dbReference type="Pfam" id="PF14475">
    <property type="entry name" value="Mso1_Sec1_bdg"/>
    <property type="match status" value="1"/>
</dbReference>
<reference evidence="3" key="1">
    <citation type="submission" date="2023-03" db="EMBL/GenBank/DDBJ databases">
        <title>Complete genome of Cladonia borealis.</title>
        <authorList>
            <person name="Park H."/>
        </authorList>
    </citation>
    <scope>NUCLEOTIDE SEQUENCE</scope>
    <source>
        <strain evidence="3">ANT050790</strain>
    </source>
</reference>
<feature type="domain" description="Mso1 N-terminal" evidence="2">
    <location>
        <begin position="22"/>
        <end position="63"/>
    </location>
</feature>
<dbReference type="Proteomes" id="UP001166286">
    <property type="component" value="Unassembled WGS sequence"/>
</dbReference>
<proteinExistence type="predicted"/>
<accession>A0AA39UB39</accession>